<protein>
    <submittedName>
        <fullName evidence="2">Uncharacterized protein</fullName>
    </submittedName>
</protein>
<keyword evidence="3" id="KW-1185">Reference proteome</keyword>
<dbReference type="Proteomes" id="UP000008493">
    <property type="component" value="Unassembled WGS sequence"/>
</dbReference>
<proteinExistence type="predicted"/>
<accession>K5WRK0</accession>
<dbReference type="EMBL" id="JH972851">
    <property type="protein sequence ID" value="EKM73378.1"/>
    <property type="molecule type" value="Genomic_DNA"/>
</dbReference>
<name>K5WRK0_AGABU</name>
<gene>
    <name evidence="2" type="ORF">AGABI1DRAFT_134897</name>
</gene>
<sequence>MSLTTDIRKIPSPLLHAVAYEAYDWMRSSRKTKLSPDKSYYPAPGANTGNELQDISPHVTG</sequence>
<evidence type="ECO:0000313" key="3">
    <source>
        <dbReference type="Proteomes" id="UP000008493"/>
    </source>
</evidence>
<dbReference type="GeneID" id="18828410"/>
<dbReference type="KEGG" id="abp:AGABI1DRAFT134897"/>
<evidence type="ECO:0000256" key="1">
    <source>
        <dbReference type="SAM" id="MobiDB-lite"/>
    </source>
</evidence>
<organism evidence="2 3">
    <name type="scientific">Agaricus bisporus var. burnettii (strain JB137-S8 / ATCC MYA-4627 / FGSC 10392)</name>
    <name type="common">White button mushroom</name>
    <dbReference type="NCBI Taxonomy" id="597362"/>
    <lineage>
        <taxon>Eukaryota</taxon>
        <taxon>Fungi</taxon>
        <taxon>Dikarya</taxon>
        <taxon>Basidiomycota</taxon>
        <taxon>Agaricomycotina</taxon>
        <taxon>Agaricomycetes</taxon>
        <taxon>Agaricomycetidae</taxon>
        <taxon>Agaricales</taxon>
        <taxon>Agaricineae</taxon>
        <taxon>Agaricaceae</taxon>
        <taxon>Agaricus</taxon>
    </lineage>
</organism>
<feature type="region of interest" description="Disordered" evidence="1">
    <location>
        <begin position="30"/>
        <end position="61"/>
    </location>
</feature>
<dbReference type="RefSeq" id="XP_007335983.1">
    <property type="nucleotide sequence ID" value="XM_007335921.1"/>
</dbReference>
<evidence type="ECO:0000313" key="2">
    <source>
        <dbReference type="EMBL" id="EKM73378.1"/>
    </source>
</evidence>
<dbReference type="InParanoid" id="K5WRK0"/>
<dbReference type="AlphaFoldDB" id="K5WRK0"/>
<reference evidence="3" key="1">
    <citation type="journal article" date="2012" name="Proc. Natl. Acad. Sci. U.S.A.">
        <title>Genome sequence of the button mushroom Agaricus bisporus reveals mechanisms governing adaptation to a humic-rich ecological niche.</title>
        <authorList>
            <person name="Morin E."/>
            <person name="Kohler A."/>
            <person name="Baker A.R."/>
            <person name="Foulongne-Oriol M."/>
            <person name="Lombard V."/>
            <person name="Nagy L.G."/>
            <person name="Ohm R.A."/>
            <person name="Patyshakuliyeva A."/>
            <person name="Brun A."/>
            <person name="Aerts A.L."/>
            <person name="Bailey A.M."/>
            <person name="Billette C."/>
            <person name="Coutinho P.M."/>
            <person name="Deakin G."/>
            <person name="Doddapaneni H."/>
            <person name="Floudas D."/>
            <person name="Grimwood J."/>
            <person name="Hilden K."/>
            <person name="Kuees U."/>
            <person name="LaButti K.M."/>
            <person name="Lapidus A."/>
            <person name="Lindquist E.A."/>
            <person name="Lucas S.M."/>
            <person name="Murat C."/>
            <person name="Riley R.W."/>
            <person name="Salamov A.A."/>
            <person name="Schmutz J."/>
            <person name="Subramanian V."/>
            <person name="Woesten H.A.B."/>
            <person name="Xu J."/>
            <person name="Eastwood D.C."/>
            <person name="Foster G.D."/>
            <person name="Sonnenberg A.S."/>
            <person name="Cullen D."/>
            <person name="de Vries R.P."/>
            <person name="Lundell T."/>
            <person name="Hibbett D.S."/>
            <person name="Henrissat B."/>
            <person name="Burton K.S."/>
            <person name="Kerrigan R.W."/>
            <person name="Challen M.P."/>
            <person name="Grigoriev I.V."/>
            <person name="Martin F."/>
        </authorList>
    </citation>
    <scope>NUCLEOTIDE SEQUENCE [LARGE SCALE GENOMIC DNA]</scope>
    <source>
        <strain evidence="3">JB137-S8 / ATCC MYA-4627 / FGSC 10392</strain>
    </source>
</reference>
<dbReference type="HOGENOM" id="CLU_2922073_0_0_1"/>